<evidence type="ECO:0000313" key="1">
    <source>
        <dbReference type="EMBL" id="WNY49495.1"/>
    </source>
</evidence>
<dbReference type="AlphaFoldDB" id="A0AA96VGR3"/>
<dbReference type="RefSeq" id="WP_248055884.1">
    <property type="nucleotide sequence ID" value="NZ_CP118734.1"/>
</dbReference>
<proteinExistence type="predicted"/>
<name>A0AA96VGR3_9STRE</name>
<protein>
    <submittedName>
        <fullName evidence="1">Uncharacterized protein</fullName>
    </submittedName>
</protein>
<sequence length="141" mass="15729">MANKTTLSWVNGSIIKQGDTSSVFKLKLRTDDKKRLNGPAKVQLIHSSKGMTEFEAEVVDNIVSFRLEKALPVGSYVVEIEHAGYVFPSTDSVILTVNENLGEYASGEAIELYGLKNIVKEYVEQEQDIPDLLMFYNLGKI</sequence>
<dbReference type="Proteomes" id="UP001301526">
    <property type="component" value="Chromosome"/>
</dbReference>
<gene>
    <name evidence="1" type="ORF">PW220_02245</name>
</gene>
<dbReference type="EMBL" id="CP118734">
    <property type="protein sequence ID" value="WNY49495.1"/>
    <property type="molecule type" value="Genomic_DNA"/>
</dbReference>
<accession>A0AA96VGR3</accession>
<organism evidence="1 2">
    <name type="scientific">Streptococcus iners subsp. hyiners</name>
    <dbReference type="NCBI Taxonomy" id="3028083"/>
    <lineage>
        <taxon>Bacteria</taxon>
        <taxon>Bacillati</taxon>
        <taxon>Bacillota</taxon>
        <taxon>Bacilli</taxon>
        <taxon>Lactobacillales</taxon>
        <taxon>Streptococcaceae</taxon>
        <taxon>Streptococcus</taxon>
        <taxon>Streptococcus iners</taxon>
    </lineage>
</organism>
<reference evidence="1 2" key="1">
    <citation type="submission" date="2023-02" db="EMBL/GenBank/DDBJ databases">
        <title>Streptococcus sp. Genome Sequencing and Assembly.</title>
        <authorList>
            <person name="Shore S.M."/>
            <person name="Nicholson T.L."/>
        </authorList>
    </citation>
    <scope>NUCLEOTIDE SEQUENCE [LARGE SCALE GENOMIC DNA]</scope>
    <source>
        <strain evidence="1 2">29892</strain>
    </source>
</reference>
<evidence type="ECO:0000313" key="2">
    <source>
        <dbReference type="Proteomes" id="UP001301526"/>
    </source>
</evidence>
<keyword evidence="2" id="KW-1185">Reference proteome</keyword>